<dbReference type="SUPFAM" id="SSF50998">
    <property type="entry name" value="Quinoprotein alcohol dehydrogenase-like"/>
    <property type="match status" value="1"/>
</dbReference>
<name>I1I8A2_BRADI</name>
<keyword evidence="5" id="KW-1185">Reference proteome</keyword>
<evidence type="ECO:0000313" key="5">
    <source>
        <dbReference type="Proteomes" id="UP000008810"/>
    </source>
</evidence>
<dbReference type="InterPro" id="IPR011047">
    <property type="entry name" value="Quinoprotein_ADH-like_sf"/>
</dbReference>
<dbReference type="FunFam" id="2.130.10.10:FF:000637">
    <property type="entry name" value="WD-40 repeat family protein"/>
    <property type="match status" value="1"/>
</dbReference>
<dbReference type="PANTHER" id="PTHR43991:SF39">
    <property type="entry name" value="OS08G0497600 PROTEIN"/>
    <property type="match status" value="1"/>
</dbReference>
<dbReference type="RefSeq" id="XP_003574710.2">
    <property type="nucleotide sequence ID" value="XM_003574662.4"/>
</dbReference>
<evidence type="ECO:0000313" key="3">
    <source>
        <dbReference type="EMBL" id="KQJ98838.1"/>
    </source>
</evidence>
<reference evidence="3" key="2">
    <citation type="submission" date="2017-06" db="EMBL/GenBank/DDBJ databases">
        <title>WGS assembly of Brachypodium distachyon.</title>
        <authorList>
            <consortium name="The International Brachypodium Initiative"/>
            <person name="Lucas S."/>
            <person name="Harmon-Smith M."/>
            <person name="Lail K."/>
            <person name="Tice H."/>
            <person name="Grimwood J."/>
            <person name="Bruce D."/>
            <person name="Barry K."/>
            <person name="Shu S."/>
            <person name="Lindquist E."/>
            <person name="Wang M."/>
            <person name="Pitluck S."/>
            <person name="Vogel J.P."/>
            <person name="Garvin D.F."/>
            <person name="Mockler T.C."/>
            <person name="Schmutz J."/>
            <person name="Rokhsar D."/>
            <person name="Bevan M.W."/>
        </authorList>
    </citation>
    <scope>NUCLEOTIDE SEQUENCE</scope>
    <source>
        <strain evidence="3">Bd21</strain>
    </source>
</reference>
<proteinExistence type="predicted"/>
<dbReference type="OrthoDB" id="20669at2759"/>
<dbReference type="PROSITE" id="PS50294">
    <property type="entry name" value="WD_REPEATS_REGION"/>
    <property type="match status" value="1"/>
</dbReference>
<dbReference type="OMA" id="EFQHSTR"/>
<dbReference type="FunCoup" id="I1I8A2">
    <property type="interactions" value="128"/>
</dbReference>
<dbReference type="InterPro" id="IPR001680">
    <property type="entry name" value="WD40_rpt"/>
</dbReference>
<evidence type="ECO:0000313" key="4">
    <source>
        <dbReference type="EnsemblPlants" id="KQJ98838"/>
    </source>
</evidence>
<dbReference type="EMBL" id="CM000882">
    <property type="protein sequence ID" value="KQJ98838.1"/>
    <property type="molecule type" value="Genomic_DNA"/>
</dbReference>
<evidence type="ECO:0000256" key="1">
    <source>
        <dbReference type="PROSITE-ProRule" id="PRU00221"/>
    </source>
</evidence>
<dbReference type="HOGENOM" id="CLU_010671_0_1_1"/>
<dbReference type="KEGG" id="bdi:100835750"/>
<dbReference type="eggNOG" id="ENOG502QPI7">
    <property type="taxonomic scope" value="Eukaryota"/>
</dbReference>
<protein>
    <submittedName>
        <fullName evidence="3 4">Uncharacterized protein</fullName>
    </submittedName>
</protein>
<dbReference type="PANTHER" id="PTHR43991">
    <property type="entry name" value="WD REPEAT PROTEIN (AFU_ORTHOLOGUE AFUA_8G05640)-RELATED"/>
    <property type="match status" value="1"/>
</dbReference>
<dbReference type="SMART" id="SM00320">
    <property type="entry name" value="WD40"/>
    <property type="match status" value="3"/>
</dbReference>
<reference evidence="3 4" key="1">
    <citation type="journal article" date="2010" name="Nature">
        <title>Genome sequencing and analysis of the model grass Brachypodium distachyon.</title>
        <authorList>
            <consortium name="International Brachypodium Initiative"/>
        </authorList>
    </citation>
    <scope>NUCLEOTIDE SEQUENCE [LARGE SCALE GENOMIC DNA]</scope>
    <source>
        <strain evidence="3 4">Bd21</strain>
    </source>
</reference>
<dbReference type="EnsemblPlants" id="KQJ98838">
    <property type="protein sequence ID" value="KQJ98838"/>
    <property type="gene ID" value="BRADI_3g39450v3"/>
</dbReference>
<feature type="compositionally biased region" description="Acidic residues" evidence="2">
    <location>
        <begin position="150"/>
        <end position="159"/>
    </location>
</feature>
<dbReference type="Pfam" id="PF00400">
    <property type="entry name" value="WD40"/>
    <property type="match status" value="1"/>
</dbReference>
<dbReference type="AlphaFoldDB" id="I1I8A2"/>
<dbReference type="InterPro" id="IPR015943">
    <property type="entry name" value="WD40/YVTN_repeat-like_dom_sf"/>
</dbReference>
<keyword evidence="1" id="KW-0853">WD repeat</keyword>
<dbReference type="Gene3D" id="2.130.10.10">
    <property type="entry name" value="YVTN repeat-like/Quinoprotein amine dehydrogenase"/>
    <property type="match status" value="1"/>
</dbReference>
<organism evidence="3">
    <name type="scientific">Brachypodium distachyon</name>
    <name type="common">Purple false brome</name>
    <name type="synonym">Trachynia distachya</name>
    <dbReference type="NCBI Taxonomy" id="15368"/>
    <lineage>
        <taxon>Eukaryota</taxon>
        <taxon>Viridiplantae</taxon>
        <taxon>Streptophyta</taxon>
        <taxon>Embryophyta</taxon>
        <taxon>Tracheophyta</taxon>
        <taxon>Spermatophyta</taxon>
        <taxon>Magnoliopsida</taxon>
        <taxon>Liliopsida</taxon>
        <taxon>Poales</taxon>
        <taxon>Poaceae</taxon>
        <taxon>BOP clade</taxon>
        <taxon>Pooideae</taxon>
        <taxon>Stipodae</taxon>
        <taxon>Brachypodieae</taxon>
        <taxon>Brachypodium</taxon>
    </lineage>
</organism>
<dbReference type="PROSITE" id="PS50082">
    <property type="entry name" value="WD_REPEATS_2"/>
    <property type="match status" value="1"/>
</dbReference>
<dbReference type="Gramene" id="KQJ98838">
    <property type="protein sequence ID" value="KQJ98838"/>
    <property type="gene ID" value="BRADI_3g39450v3"/>
</dbReference>
<evidence type="ECO:0000256" key="2">
    <source>
        <dbReference type="SAM" id="MobiDB-lite"/>
    </source>
</evidence>
<gene>
    <name evidence="4" type="primary">LOC100835750</name>
    <name evidence="3" type="ORF">BRADI_3g39450v3</name>
</gene>
<feature type="region of interest" description="Disordered" evidence="2">
    <location>
        <begin position="150"/>
        <end position="176"/>
    </location>
</feature>
<sequence length="562" mass="63214">MPWSDIGDLADISIRSQALVVKVRTEMKRNVLPPSHKARLVQIASSNLCQFLWDRRSIGRHEISCFTKGSSALGEWPTGYLSANNKAALFPLAEFCSEFSGLAETSDQKHRLPAIQAHSSIGTSKSTKAMSSQHDRALAGVYPEEADLAGDSDYEDDEYSQSISKESEDTSAMDAKKGKDIQGIPWESLSFTRDVYRQTRLEQYVNFENIPDSGRTWEKVCTPVKKGQLYYEFQHNTRSVKPSILHFQLRNLVWATTRHDVYLMSYFSVLHWSTLTSEKHELIDLQGRVAPSEKHHGNFYEGFGQTQVSTMAVKDNLLVAGGFKGEIICKFLDREGISYCCKSTNDENGITNALEIFKKPSGSLHFLASNNDCGLRDFDVEKFQMCNHFRFDWAVNHTSLSPDGKLITVVGDNPDGLLIDPNSGKTVHELRGHLDYSFASAWNPDGRTFATGNQDKTCRIWDARNLSKSVAVLGGNMGAIRTLRYTSDGKFLAMAEPADFIHVFDVQSGYSRKQELDFFGEIAGMSFSPDTEVLFVGLHDRNYSSLLQYSRRRFYSYLDSAL</sequence>
<feature type="repeat" description="WD" evidence="1">
    <location>
        <begin position="430"/>
        <end position="471"/>
    </location>
</feature>
<dbReference type="GeneID" id="100835750"/>
<accession>I1I8A2</accession>
<dbReference type="Proteomes" id="UP000008810">
    <property type="component" value="Chromosome 3"/>
</dbReference>
<reference evidence="4" key="3">
    <citation type="submission" date="2018-08" db="UniProtKB">
        <authorList>
            <consortium name="EnsemblPlants"/>
        </authorList>
    </citation>
    <scope>IDENTIFICATION</scope>
    <source>
        <strain evidence="4">cv. Bd21</strain>
    </source>
</reference>